<feature type="transmembrane region" description="Helical" evidence="5">
    <location>
        <begin position="327"/>
        <end position="345"/>
    </location>
</feature>
<feature type="transmembrane region" description="Helical" evidence="5">
    <location>
        <begin position="97"/>
        <end position="118"/>
    </location>
</feature>
<feature type="transmembrane region" description="Helical" evidence="5">
    <location>
        <begin position="290"/>
        <end position="307"/>
    </location>
</feature>
<protein>
    <recommendedName>
        <fullName evidence="6">Cytochrome C biogenesis protein transmembrane domain-containing protein</fullName>
    </recommendedName>
</protein>
<feature type="transmembrane region" description="Helical" evidence="5">
    <location>
        <begin position="139"/>
        <end position="160"/>
    </location>
</feature>
<dbReference type="AlphaFoldDB" id="A0A381PFM4"/>
<feature type="transmembrane region" description="Helical" evidence="5">
    <location>
        <begin position="217"/>
        <end position="239"/>
    </location>
</feature>
<evidence type="ECO:0000313" key="7">
    <source>
        <dbReference type="EMBL" id="SUZ65811.1"/>
    </source>
</evidence>
<dbReference type="Gene3D" id="3.40.30.10">
    <property type="entry name" value="Glutaredoxin"/>
    <property type="match status" value="1"/>
</dbReference>
<evidence type="ECO:0000259" key="6">
    <source>
        <dbReference type="Pfam" id="PF02683"/>
    </source>
</evidence>
<comment type="subcellular location">
    <subcellularLocation>
        <location evidence="1">Membrane</location>
        <topology evidence="1">Multi-pass membrane protein</topology>
    </subcellularLocation>
</comment>
<dbReference type="Pfam" id="PF13899">
    <property type="entry name" value="Thioredoxin_7"/>
    <property type="match status" value="1"/>
</dbReference>
<dbReference type="PANTHER" id="PTHR32234:SF0">
    <property type="entry name" value="THIOL:DISULFIDE INTERCHANGE PROTEIN DSBD"/>
    <property type="match status" value="1"/>
</dbReference>
<dbReference type="EMBL" id="UINC01000969">
    <property type="protein sequence ID" value="SUZ65811.1"/>
    <property type="molecule type" value="Genomic_DNA"/>
</dbReference>
<sequence>MDLPYFNYEASFNKIINLKNLDLESFKVEIIYSSCDDELCVFRNETFTIPIDPSKKLKIDDNVTLDDIKKYNNLKFDFTRTEFVTSDFSNSIRYIEIFIFGLIAGFLALLTPCVFPMIPLTVSYFLDQEKLKYGSLKSASLYGLFIVLIYVGLSLPFHLFDSLNPNILNAISTNIYVNITFFIVFIIFAISFFGYFDLTIPSSIINKSDSKSSKGGIIGIFFMSLTLALVSFSCTGPILGSLLAGSLSGSESGAVQLSIGMLGFGVSLGLPFTLLAFYPKYLSLIPNSGFWLTKLKVTLGFLELALALKFLSNADLVGSWGILKREVFILIWVLIFLSLALYHFRSSFKKPKFNFKSIPGLASLVFSIYLISGLYNDSNVRFLSGILPPEFYTIESSENQCPLGLNCYKSFEEGRSYALENEKLVLLDFTGWACANCRRMEENVWSKPSIYNLLENEFVIISLYVDDRSELDYNDKFKYINDLGKTQYVNRTGQKWSVFQFLNFKSASQPYYVAMKPTGEILSEPIQYASERNFKNWLDLSISESLK</sequence>
<feature type="transmembrane region" description="Helical" evidence="5">
    <location>
        <begin position="357"/>
        <end position="375"/>
    </location>
</feature>
<evidence type="ECO:0000256" key="5">
    <source>
        <dbReference type="SAM" id="Phobius"/>
    </source>
</evidence>
<dbReference type="GO" id="GO:0045454">
    <property type="term" value="P:cell redox homeostasis"/>
    <property type="evidence" value="ECO:0007669"/>
    <property type="project" value="TreeGrafter"/>
</dbReference>
<gene>
    <name evidence="7" type="ORF">METZ01_LOCUS18665</name>
</gene>
<dbReference type="GO" id="GO:0015035">
    <property type="term" value="F:protein-disulfide reductase activity"/>
    <property type="evidence" value="ECO:0007669"/>
    <property type="project" value="TreeGrafter"/>
</dbReference>
<accession>A0A381PFM4</accession>
<evidence type="ECO:0000256" key="4">
    <source>
        <dbReference type="ARBA" id="ARBA00023136"/>
    </source>
</evidence>
<evidence type="ECO:0000256" key="3">
    <source>
        <dbReference type="ARBA" id="ARBA00022989"/>
    </source>
</evidence>
<dbReference type="Pfam" id="PF02683">
    <property type="entry name" value="DsbD_TM"/>
    <property type="match status" value="1"/>
</dbReference>
<dbReference type="SUPFAM" id="SSF52833">
    <property type="entry name" value="Thioredoxin-like"/>
    <property type="match status" value="1"/>
</dbReference>
<dbReference type="GO" id="GO:0016020">
    <property type="term" value="C:membrane"/>
    <property type="evidence" value="ECO:0007669"/>
    <property type="project" value="UniProtKB-SubCell"/>
</dbReference>
<keyword evidence="2 5" id="KW-0812">Transmembrane</keyword>
<name>A0A381PFM4_9ZZZZ</name>
<organism evidence="7">
    <name type="scientific">marine metagenome</name>
    <dbReference type="NCBI Taxonomy" id="408172"/>
    <lineage>
        <taxon>unclassified sequences</taxon>
        <taxon>metagenomes</taxon>
        <taxon>ecological metagenomes</taxon>
    </lineage>
</organism>
<keyword evidence="4 5" id="KW-0472">Membrane</keyword>
<dbReference type="PANTHER" id="PTHR32234">
    <property type="entry name" value="THIOL:DISULFIDE INTERCHANGE PROTEIN DSBD"/>
    <property type="match status" value="1"/>
</dbReference>
<dbReference type="InterPro" id="IPR036249">
    <property type="entry name" value="Thioredoxin-like_sf"/>
</dbReference>
<dbReference type="InterPro" id="IPR003834">
    <property type="entry name" value="Cyt_c_assmbl_TM_dom"/>
</dbReference>
<proteinExistence type="predicted"/>
<dbReference type="GO" id="GO:0017004">
    <property type="term" value="P:cytochrome complex assembly"/>
    <property type="evidence" value="ECO:0007669"/>
    <property type="project" value="InterPro"/>
</dbReference>
<feature type="transmembrane region" description="Helical" evidence="5">
    <location>
        <begin position="259"/>
        <end position="278"/>
    </location>
</feature>
<feature type="domain" description="Cytochrome C biogenesis protein transmembrane" evidence="6">
    <location>
        <begin position="99"/>
        <end position="312"/>
    </location>
</feature>
<evidence type="ECO:0000256" key="1">
    <source>
        <dbReference type="ARBA" id="ARBA00004141"/>
    </source>
</evidence>
<keyword evidence="3 5" id="KW-1133">Transmembrane helix</keyword>
<reference evidence="7" key="1">
    <citation type="submission" date="2018-05" db="EMBL/GenBank/DDBJ databases">
        <authorList>
            <person name="Lanie J.A."/>
            <person name="Ng W.-L."/>
            <person name="Kazmierczak K.M."/>
            <person name="Andrzejewski T.M."/>
            <person name="Davidsen T.M."/>
            <person name="Wayne K.J."/>
            <person name="Tettelin H."/>
            <person name="Glass J.I."/>
            <person name="Rusch D."/>
            <person name="Podicherti R."/>
            <person name="Tsui H.-C.T."/>
            <person name="Winkler M.E."/>
        </authorList>
    </citation>
    <scope>NUCLEOTIDE SEQUENCE</scope>
</reference>
<evidence type="ECO:0000256" key="2">
    <source>
        <dbReference type="ARBA" id="ARBA00022692"/>
    </source>
</evidence>
<feature type="transmembrane region" description="Helical" evidence="5">
    <location>
        <begin position="175"/>
        <end position="196"/>
    </location>
</feature>